<dbReference type="HOGENOM" id="CLU_018816_13_0_10"/>
<feature type="domain" description="CzcB-like barrel-sandwich hybrid" evidence="5">
    <location>
        <begin position="82"/>
        <end position="154"/>
    </location>
</feature>
<proteinExistence type="inferred from homology"/>
<dbReference type="STRING" id="1191523.MROS_0576"/>
<dbReference type="InterPro" id="IPR006143">
    <property type="entry name" value="RND_pump_MFP"/>
</dbReference>
<dbReference type="GO" id="GO:0060003">
    <property type="term" value="P:copper ion export"/>
    <property type="evidence" value="ECO:0007669"/>
    <property type="project" value="TreeGrafter"/>
</dbReference>
<dbReference type="Gene3D" id="2.40.50.100">
    <property type="match status" value="1"/>
</dbReference>
<dbReference type="PROSITE" id="PS51257">
    <property type="entry name" value="PROKAR_LIPOPROTEIN"/>
    <property type="match status" value="1"/>
</dbReference>
<reference evidence="7 8" key="1">
    <citation type="journal article" date="2013" name="PLoS ONE">
        <title>Genomic analysis of Melioribacter roseus, facultatively anaerobic organotrophic bacterium representing a novel deep lineage within Bacteriodetes/Chlorobi group.</title>
        <authorList>
            <person name="Kadnikov V.V."/>
            <person name="Mardanov A.V."/>
            <person name="Podosokorskaya O.A."/>
            <person name="Gavrilov S.N."/>
            <person name="Kublanov I.V."/>
            <person name="Beletsky A.V."/>
            <person name="Bonch-Osmolovskaya E.A."/>
            <person name="Ravin N.V."/>
        </authorList>
    </citation>
    <scope>NUCLEOTIDE SEQUENCE [LARGE SCALE GENOMIC DNA]</scope>
    <source>
        <strain evidence="8">JCM 17771 / P3M-2</strain>
    </source>
</reference>
<feature type="domain" description="CusB-like beta-barrel" evidence="4">
    <location>
        <begin position="157"/>
        <end position="232"/>
    </location>
</feature>
<evidence type="ECO:0000259" key="5">
    <source>
        <dbReference type="Pfam" id="PF25973"/>
    </source>
</evidence>
<dbReference type="PANTHER" id="PTHR30097:SF4">
    <property type="entry name" value="SLR6042 PROTEIN"/>
    <property type="match status" value="1"/>
</dbReference>
<dbReference type="KEGG" id="mro:MROS_0576"/>
<sequence>MKIIVICLTVSLLFFIAGCSDGQNDDTVNTEGHNETEKHSEVVNIDANQFKELGIKLDKVAPQNIQVHSDLTGEIVLIPDNTAHIIPRFNGIVKKVFKKIGDRVKKNDVIAIIESNASLVPYEVKSSIDGIILDLHMTPGELIGDEKHAATIANLNSVWAELNIYQKDLHKIKIGQNAIVYFDNPENGIKGKIFYISPTVDEQTRTSTARVKLNNSNGFWKPGMFISAKVATGSTKVEKAVKLNAIQNFEGGKVVFVKDKDGFEPRQVTIGKTNSHYAEILRGLNLGDTYVAEGAFVIKSELMKESFGGGHGH</sequence>
<evidence type="ECO:0000313" key="8">
    <source>
        <dbReference type="Proteomes" id="UP000009011"/>
    </source>
</evidence>
<feature type="signal peptide" evidence="3">
    <location>
        <begin position="1"/>
        <end position="22"/>
    </location>
</feature>
<evidence type="ECO:0000256" key="3">
    <source>
        <dbReference type="SAM" id="SignalP"/>
    </source>
</evidence>
<dbReference type="GO" id="GO:0015679">
    <property type="term" value="P:plasma membrane copper ion transport"/>
    <property type="evidence" value="ECO:0007669"/>
    <property type="project" value="TreeGrafter"/>
</dbReference>
<evidence type="ECO:0000259" key="4">
    <source>
        <dbReference type="Pfam" id="PF25954"/>
    </source>
</evidence>
<evidence type="ECO:0000256" key="2">
    <source>
        <dbReference type="ARBA" id="ARBA00022448"/>
    </source>
</evidence>
<dbReference type="SUPFAM" id="SSF111369">
    <property type="entry name" value="HlyD-like secretion proteins"/>
    <property type="match status" value="1"/>
</dbReference>
<keyword evidence="2" id="KW-0813">Transport</keyword>
<dbReference type="FunFam" id="2.40.30.170:FF:000010">
    <property type="entry name" value="Efflux RND transporter periplasmic adaptor subunit"/>
    <property type="match status" value="1"/>
</dbReference>
<keyword evidence="8" id="KW-1185">Reference proteome</keyword>
<organism evidence="7 8">
    <name type="scientific">Melioribacter roseus (strain DSM 23840 / JCM 17771 / VKM B-2668 / P3M-2)</name>
    <dbReference type="NCBI Taxonomy" id="1191523"/>
    <lineage>
        <taxon>Bacteria</taxon>
        <taxon>Pseudomonadati</taxon>
        <taxon>Ignavibacteriota</taxon>
        <taxon>Ignavibacteria</taxon>
        <taxon>Ignavibacteriales</taxon>
        <taxon>Melioribacteraceae</taxon>
        <taxon>Melioribacter</taxon>
    </lineage>
</organism>
<dbReference type="RefSeq" id="WP_014855256.1">
    <property type="nucleotide sequence ID" value="NC_018178.1"/>
</dbReference>
<feature type="chain" id="PRO_5003707078" evidence="3">
    <location>
        <begin position="23"/>
        <end position="313"/>
    </location>
</feature>
<name>I6ZP56_MELRP</name>
<comment type="similarity">
    <text evidence="1">Belongs to the membrane fusion protein (MFP) (TC 8.A.1) family.</text>
</comment>
<dbReference type="Proteomes" id="UP000009011">
    <property type="component" value="Chromosome"/>
</dbReference>
<dbReference type="InterPro" id="IPR051909">
    <property type="entry name" value="MFP_Cation_Efflux"/>
</dbReference>
<evidence type="ECO:0000313" key="7">
    <source>
        <dbReference type="EMBL" id="AFN73819.1"/>
    </source>
</evidence>
<dbReference type="Pfam" id="PF25973">
    <property type="entry name" value="BSH_CzcB"/>
    <property type="match status" value="1"/>
</dbReference>
<dbReference type="AlphaFoldDB" id="I6ZP56"/>
<dbReference type="Gene3D" id="2.40.420.20">
    <property type="match status" value="1"/>
</dbReference>
<dbReference type="Gene3D" id="2.40.30.170">
    <property type="match status" value="1"/>
</dbReference>
<dbReference type="InterPro" id="IPR058647">
    <property type="entry name" value="BSH_CzcB-like"/>
</dbReference>
<dbReference type="GO" id="GO:0016020">
    <property type="term" value="C:membrane"/>
    <property type="evidence" value="ECO:0007669"/>
    <property type="project" value="InterPro"/>
</dbReference>
<dbReference type="EMBL" id="CP003557">
    <property type="protein sequence ID" value="AFN73819.1"/>
    <property type="molecule type" value="Genomic_DNA"/>
</dbReference>
<protein>
    <submittedName>
        <fullName evidence="7">Secretion protein HlyD</fullName>
    </submittedName>
</protein>
<evidence type="ECO:0000256" key="1">
    <source>
        <dbReference type="ARBA" id="ARBA00009477"/>
    </source>
</evidence>
<feature type="domain" description="CzcB-like C-terminal circularly permuted SH3-like" evidence="6">
    <location>
        <begin position="240"/>
        <end position="299"/>
    </location>
</feature>
<dbReference type="NCBIfam" id="TIGR01730">
    <property type="entry name" value="RND_mfp"/>
    <property type="match status" value="1"/>
</dbReference>
<dbReference type="GO" id="GO:0022857">
    <property type="term" value="F:transmembrane transporter activity"/>
    <property type="evidence" value="ECO:0007669"/>
    <property type="project" value="InterPro"/>
</dbReference>
<dbReference type="InterPro" id="IPR058792">
    <property type="entry name" value="Beta-barrel_RND_2"/>
</dbReference>
<dbReference type="InterPro" id="IPR058649">
    <property type="entry name" value="CzcB_C"/>
</dbReference>
<keyword evidence="3" id="KW-0732">Signal</keyword>
<gene>
    <name evidence="7" type="ordered locus">MROS_0576</name>
</gene>
<dbReference type="Pfam" id="PF25975">
    <property type="entry name" value="CzcB_C"/>
    <property type="match status" value="1"/>
</dbReference>
<dbReference type="eggNOG" id="COG0845">
    <property type="taxonomic scope" value="Bacteria"/>
</dbReference>
<accession>I6ZP56</accession>
<dbReference type="OrthoDB" id="9806939at2"/>
<dbReference type="PANTHER" id="PTHR30097">
    <property type="entry name" value="CATION EFFLUX SYSTEM PROTEIN CUSB"/>
    <property type="match status" value="1"/>
</dbReference>
<dbReference type="Pfam" id="PF25954">
    <property type="entry name" value="Beta-barrel_RND_2"/>
    <property type="match status" value="1"/>
</dbReference>
<evidence type="ECO:0000259" key="6">
    <source>
        <dbReference type="Pfam" id="PF25975"/>
    </source>
</evidence>
<dbReference type="GO" id="GO:0030313">
    <property type="term" value="C:cell envelope"/>
    <property type="evidence" value="ECO:0007669"/>
    <property type="project" value="TreeGrafter"/>
</dbReference>